<dbReference type="Pfam" id="PF00400">
    <property type="entry name" value="WD40"/>
    <property type="match status" value="1"/>
</dbReference>
<evidence type="ECO:0000256" key="5">
    <source>
        <dbReference type="ARBA" id="ARBA00038682"/>
    </source>
</evidence>
<keyword evidence="9" id="KW-1185">Reference proteome</keyword>
<dbReference type="PROSITE" id="PS50294">
    <property type="entry name" value="WD_REPEATS_REGION"/>
    <property type="match status" value="1"/>
</dbReference>
<feature type="region of interest" description="Disordered" evidence="7">
    <location>
        <begin position="507"/>
        <end position="534"/>
    </location>
</feature>
<keyword evidence="1 6" id="KW-0853">WD repeat</keyword>
<gene>
    <name evidence="8" type="ORF">FN846DRAFT_898143</name>
</gene>
<dbReference type="GO" id="GO:0005634">
    <property type="term" value="C:nucleus"/>
    <property type="evidence" value="ECO:0007669"/>
    <property type="project" value="TreeGrafter"/>
</dbReference>
<protein>
    <submittedName>
        <fullName evidence="8">WD40-repeat-containing domain protein</fullName>
    </submittedName>
</protein>
<sequence length="623" mass="67929">MFVLPPPPIRYPPANPYGTGIGAPVPILETSNTIKNPTGPEWQFSVGEGTYTLKEDIFLATPPPHPSEPPITNPNPLSTAPQAFVGGTKISLLQIKGGEIQNHHHQIYRNPTVATSRDTQDGASRISGDTDEDSSIGLGGSGSLGSKSGEMAHVPEKFGNGNASLSVATGKNVKKKPKSNIAKSNSSFVSRIIQHENLTKRLQERSSEDLMLFANINRAFNWLDMDSAIKQEPLSKILFTKAHPICHDVNMVTRSTHQIDVIIGFSTGDIIWFDPISNKYARINKNGTINSHAVTEIKWLPGSERLFLAAHNDGSLVVYDRDKEDAPFVPEDAPTHRNANSNGASPASMMGSLGIRKSVTSTNQKSNPVSYWSVAKGPITAFAISSDCEHLAVVSEDECLRVFNYVKEKLLDVHCSYYGGLLCVCWSPDGRYILTGGQDDLVSIWSVVERRIVARCEGHHSWVSSVSFDPWRCDDRTYRFGSVGHDCRLLLWDFSVGMLHKPKAAANHRRGSMSSASPSHHQPVRARGDSLSQRLRSSSSVAVTANSMDDGHETLVHPVDARAQTAVLPPVMSKVIDPCPLSQLVFREDAIITTCMDGHVKTWNRPQLRTGSEVTLSASAAGS</sequence>
<dbReference type="InterPro" id="IPR015943">
    <property type="entry name" value="WD40/YVTN_repeat-like_dom_sf"/>
</dbReference>
<dbReference type="Proteomes" id="UP000326924">
    <property type="component" value="Unassembled WGS sequence"/>
</dbReference>
<name>A0A5J5F291_9PEZI</name>
<evidence type="ECO:0000313" key="9">
    <source>
        <dbReference type="Proteomes" id="UP000326924"/>
    </source>
</evidence>
<evidence type="ECO:0000256" key="3">
    <source>
        <dbReference type="ARBA" id="ARBA00037241"/>
    </source>
</evidence>
<dbReference type="Gene3D" id="2.130.10.10">
    <property type="entry name" value="YVTN repeat-like/Quinoprotein amine dehydrogenase"/>
    <property type="match status" value="1"/>
</dbReference>
<dbReference type="InterPro" id="IPR051362">
    <property type="entry name" value="WD_repeat_creC_regulators"/>
</dbReference>
<proteinExistence type="inferred from homology"/>
<dbReference type="GO" id="GO:0051286">
    <property type="term" value="C:cell tip"/>
    <property type="evidence" value="ECO:0007669"/>
    <property type="project" value="TreeGrafter"/>
</dbReference>
<evidence type="ECO:0000256" key="4">
    <source>
        <dbReference type="ARBA" id="ARBA00038107"/>
    </source>
</evidence>
<accession>A0A5J5F291</accession>
<keyword evidence="2" id="KW-0677">Repeat</keyword>
<evidence type="ECO:0000256" key="1">
    <source>
        <dbReference type="ARBA" id="ARBA00022574"/>
    </source>
</evidence>
<comment type="subunit">
    <text evidence="5">Interacts with creB.</text>
</comment>
<feature type="region of interest" description="Disordered" evidence="7">
    <location>
        <begin position="110"/>
        <end position="182"/>
    </location>
</feature>
<evidence type="ECO:0000256" key="2">
    <source>
        <dbReference type="ARBA" id="ARBA00022737"/>
    </source>
</evidence>
<organism evidence="8 9">
    <name type="scientific">Sphaerosporella brunnea</name>
    <dbReference type="NCBI Taxonomy" id="1250544"/>
    <lineage>
        <taxon>Eukaryota</taxon>
        <taxon>Fungi</taxon>
        <taxon>Dikarya</taxon>
        <taxon>Ascomycota</taxon>
        <taxon>Pezizomycotina</taxon>
        <taxon>Pezizomycetes</taxon>
        <taxon>Pezizales</taxon>
        <taxon>Pyronemataceae</taxon>
        <taxon>Sphaerosporella</taxon>
    </lineage>
</organism>
<feature type="region of interest" description="Disordered" evidence="7">
    <location>
        <begin position="328"/>
        <end position="347"/>
    </location>
</feature>
<dbReference type="PANTHER" id="PTHR14107">
    <property type="entry name" value="WD REPEAT PROTEIN"/>
    <property type="match status" value="1"/>
</dbReference>
<feature type="repeat" description="WD" evidence="6">
    <location>
        <begin position="414"/>
        <end position="455"/>
    </location>
</feature>
<comment type="function">
    <text evidence="3">Component of the regulatory network controlling carbon source utilization through ubiquitination and deubiquitination involving creA, creB, creC, creD and acrB. Required to prevent the proteolysis of the CreB deubiquitinating enzyme in the absence of carbon catabolite repression. CreB deubiquitinating enzyme stabilized in a complex with the CreC leads to the expression of genes such as those in the proline and quinate pathways.</text>
</comment>
<dbReference type="InParanoid" id="A0A5J5F291"/>
<dbReference type="EMBL" id="VXIS01000052">
    <property type="protein sequence ID" value="KAA8909940.1"/>
    <property type="molecule type" value="Genomic_DNA"/>
</dbReference>
<comment type="similarity">
    <text evidence="4">Belongs to the WD repeat creC family.</text>
</comment>
<dbReference type="GO" id="GO:0045013">
    <property type="term" value="P:carbon catabolite repression of transcription"/>
    <property type="evidence" value="ECO:0007669"/>
    <property type="project" value="TreeGrafter"/>
</dbReference>
<dbReference type="OrthoDB" id="3367at2759"/>
<reference evidence="8 9" key="1">
    <citation type="submission" date="2019-09" db="EMBL/GenBank/DDBJ databases">
        <title>Draft genome of the ectomycorrhizal ascomycete Sphaerosporella brunnea.</title>
        <authorList>
            <consortium name="DOE Joint Genome Institute"/>
            <person name="Benucci G.M."/>
            <person name="Marozzi G."/>
            <person name="Antonielli L."/>
            <person name="Sanchez S."/>
            <person name="Marco P."/>
            <person name="Wang X."/>
            <person name="Falini L.B."/>
            <person name="Barry K."/>
            <person name="Haridas S."/>
            <person name="Lipzen A."/>
            <person name="Labutti K."/>
            <person name="Grigoriev I.V."/>
            <person name="Murat C."/>
            <person name="Martin F."/>
            <person name="Albertini E."/>
            <person name="Donnini D."/>
            <person name="Bonito G."/>
        </authorList>
    </citation>
    <scope>NUCLEOTIDE SEQUENCE [LARGE SCALE GENOMIC DNA]</scope>
    <source>
        <strain evidence="8 9">Sb_GMNB300</strain>
    </source>
</reference>
<dbReference type="SUPFAM" id="SSF50978">
    <property type="entry name" value="WD40 repeat-like"/>
    <property type="match status" value="1"/>
</dbReference>
<evidence type="ECO:0000256" key="7">
    <source>
        <dbReference type="SAM" id="MobiDB-lite"/>
    </source>
</evidence>
<dbReference type="SMART" id="SM00320">
    <property type="entry name" value="WD40"/>
    <property type="match status" value="5"/>
</dbReference>
<dbReference type="AlphaFoldDB" id="A0A5J5F291"/>
<dbReference type="InterPro" id="IPR001680">
    <property type="entry name" value="WD40_rpt"/>
</dbReference>
<dbReference type="PROSITE" id="PS50082">
    <property type="entry name" value="WD_REPEATS_2"/>
    <property type="match status" value="1"/>
</dbReference>
<comment type="caution">
    <text evidence="8">The sequence shown here is derived from an EMBL/GenBank/DDBJ whole genome shotgun (WGS) entry which is preliminary data.</text>
</comment>
<evidence type="ECO:0000256" key="6">
    <source>
        <dbReference type="PROSITE-ProRule" id="PRU00221"/>
    </source>
</evidence>
<evidence type="ECO:0000313" key="8">
    <source>
        <dbReference type="EMBL" id="KAA8909940.1"/>
    </source>
</evidence>
<dbReference type="PANTHER" id="PTHR14107:SF16">
    <property type="entry name" value="AT02583P"/>
    <property type="match status" value="1"/>
</dbReference>
<dbReference type="GO" id="GO:0032153">
    <property type="term" value="C:cell division site"/>
    <property type="evidence" value="ECO:0007669"/>
    <property type="project" value="TreeGrafter"/>
</dbReference>
<dbReference type="InterPro" id="IPR036322">
    <property type="entry name" value="WD40_repeat_dom_sf"/>
</dbReference>